<evidence type="ECO:0000313" key="5">
    <source>
        <dbReference type="Proteomes" id="UP000292564"/>
    </source>
</evidence>
<name>A0A4Q7ZK38_9ACTN</name>
<comment type="caution">
    <text evidence="4">The sequence shown here is derived from an EMBL/GenBank/DDBJ whole genome shotgun (WGS) entry which is preliminary data.</text>
</comment>
<reference evidence="4 5" key="1">
    <citation type="submission" date="2019-02" db="EMBL/GenBank/DDBJ databases">
        <title>Sequencing the genomes of 1000 actinobacteria strains.</title>
        <authorList>
            <person name="Klenk H.-P."/>
        </authorList>
    </citation>
    <scope>NUCLEOTIDE SEQUENCE [LARGE SCALE GENOMIC DNA]</scope>
    <source>
        <strain evidence="4 5">DSM 45162</strain>
    </source>
</reference>
<dbReference type="Gene3D" id="3.30.450.380">
    <property type="match status" value="1"/>
</dbReference>
<dbReference type="RefSeq" id="WP_130510070.1">
    <property type="nucleotide sequence ID" value="NZ_SHKY01000001.1"/>
</dbReference>
<organism evidence="4 5">
    <name type="scientific">Krasilnikovia cinnamomea</name>
    <dbReference type="NCBI Taxonomy" id="349313"/>
    <lineage>
        <taxon>Bacteria</taxon>
        <taxon>Bacillati</taxon>
        <taxon>Actinomycetota</taxon>
        <taxon>Actinomycetes</taxon>
        <taxon>Micromonosporales</taxon>
        <taxon>Micromonosporaceae</taxon>
        <taxon>Krasilnikovia</taxon>
    </lineage>
</organism>
<feature type="region of interest" description="Disordered" evidence="2">
    <location>
        <begin position="408"/>
        <end position="429"/>
    </location>
</feature>
<evidence type="ECO:0000256" key="1">
    <source>
        <dbReference type="ARBA" id="ARBA00006611"/>
    </source>
</evidence>
<dbReference type="CDD" id="cd01130">
    <property type="entry name" value="VirB11-like_ATPase"/>
    <property type="match status" value="1"/>
</dbReference>
<keyword evidence="5" id="KW-1185">Reference proteome</keyword>
<accession>A0A4Q7ZK38</accession>
<gene>
    <name evidence="4" type="ORF">EV385_3092</name>
</gene>
<dbReference type="InterPro" id="IPR050921">
    <property type="entry name" value="T4SS_GSP_E_ATPase"/>
</dbReference>
<feature type="region of interest" description="Disordered" evidence="2">
    <location>
        <begin position="1"/>
        <end position="27"/>
    </location>
</feature>
<protein>
    <submittedName>
        <fullName evidence="4">Flp pilus assembly CpaF family ATPase</fullName>
    </submittedName>
</protein>
<evidence type="ECO:0000259" key="3">
    <source>
        <dbReference type="Pfam" id="PF00437"/>
    </source>
</evidence>
<dbReference type="AlphaFoldDB" id="A0A4Q7ZK38"/>
<dbReference type="Proteomes" id="UP000292564">
    <property type="component" value="Unassembled WGS sequence"/>
</dbReference>
<feature type="domain" description="Bacterial type II secretion system protein E" evidence="3">
    <location>
        <begin position="102"/>
        <end position="362"/>
    </location>
</feature>
<dbReference type="EMBL" id="SHKY01000001">
    <property type="protein sequence ID" value="RZU51282.1"/>
    <property type="molecule type" value="Genomic_DNA"/>
</dbReference>
<dbReference type="PANTHER" id="PTHR30486">
    <property type="entry name" value="TWITCHING MOTILITY PROTEIN PILT"/>
    <property type="match status" value="1"/>
</dbReference>
<dbReference type="InterPro" id="IPR001482">
    <property type="entry name" value="T2SS/T4SS_dom"/>
</dbReference>
<dbReference type="Pfam" id="PF00437">
    <property type="entry name" value="T2SSE"/>
    <property type="match status" value="1"/>
</dbReference>
<evidence type="ECO:0000313" key="4">
    <source>
        <dbReference type="EMBL" id="RZU51282.1"/>
    </source>
</evidence>
<comment type="similarity">
    <text evidence="1">Belongs to the GSP E family.</text>
</comment>
<dbReference type="Gene3D" id="3.40.50.300">
    <property type="entry name" value="P-loop containing nucleotide triphosphate hydrolases"/>
    <property type="match status" value="1"/>
</dbReference>
<dbReference type="OrthoDB" id="9810761at2"/>
<dbReference type="GO" id="GO:0016887">
    <property type="term" value="F:ATP hydrolysis activity"/>
    <property type="evidence" value="ECO:0007669"/>
    <property type="project" value="InterPro"/>
</dbReference>
<evidence type="ECO:0000256" key="2">
    <source>
        <dbReference type="SAM" id="MobiDB-lite"/>
    </source>
</evidence>
<dbReference type="SUPFAM" id="SSF52540">
    <property type="entry name" value="P-loop containing nucleoside triphosphate hydrolases"/>
    <property type="match status" value="1"/>
</dbReference>
<dbReference type="PANTHER" id="PTHR30486:SF6">
    <property type="entry name" value="TYPE IV PILUS RETRACTATION ATPASE PILT"/>
    <property type="match status" value="1"/>
</dbReference>
<sequence length="451" mass="48593">MTVTPNVVDAVNGHGASQGAGRGGERVPAPLDVVARLRAAISDKLAAAGTMSDTERDQAIALFIAQEIDTNARADISQGRAPLSPHVEAAVARALRDSFTGLGALQRLVDDPHVEDIFVNGCDNVWVRTIDNQRLRAAPVAASDDDLIDLIQIAAARSGQEERRFDRGSPSLSLRLPGGQRLFAVMAVAKRPSLSIRRNTLNRVTLDDLLERGELSPALRALIAAMVRSRKNIVFCGGTGIGKTTLLRAAAYEIDPLERIVTVEDAFELGLDEDLDAHPNATALQQREPNLEGVGGIDMATMVKWGLRMRPDRVIVGEARGAEALQMLFAMSQGNDGSMCTIHASNAKQALLRLGMYVMAAPERLTFDAANMLIGQAVDFVVFLDVATDGTRVVSSVLQVLETTGEQVPSNEIYRPGPDRRARPGSPMRTDTLDDLVAAGFDPSLLHQDRW</sequence>
<dbReference type="InterPro" id="IPR027417">
    <property type="entry name" value="P-loop_NTPase"/>
</dbReference>
<proteinExistence type="inferred from homology"/>